<feature type="compositionally biased region" description="Basic and acidic residues" evidence="1">
    <location>
        <begin position="22"/>
        <end position="41"/>
    </location>
</feature>
<reference evidence="2" key="1">
    <citation type="submission" date="2023-10" db="EMBL/GenBank/DDBJ databases">
        <title>Genome assemblies of two species of porcelain crab, Petrolisthes cinctipes and Petrolisthes manimaculis (Anomura: Porcellanidae).</title>
        <authorList>
            <person name="Angst P."/>
        </authorList>
    </citation>
    <scope>NUCLEOTIDE SEQUENCE</scope>
    <source>
        <strain evidence="2">PB745_01</strain>
        <tissue evidence="2">Gill</tissue>
    </source>
</reference>
<feature type="region of interest" description="Disordered" evidence="1">
    <location>
        <begin position="22"/>
        <end position="47"/>
    </location>
</feature>
<dbReference type="Proteomes" id="UP001286313">
    <property type="component" value="Unassembled WGS sequence"/>
</dbReference>
<gene>
    <name evidence="2" type="ORF">Pcinc_042103</name>
</gene>
<name>A0AAE1BIP3_PETCI</name>
<proteinExistence type="predicted"/>
<sequence>MEGRVSLPQRVRFGIEERETRQWGSHRHTEIRTPELSRGQKSDGGLAGWGPSSIDSSRLCAAKLPLCRNLTYLDLGNFASPARTLRYSDQMKGILIADKLAGLAGSAIVVHGSGAQDLWTTFLQGVCFLARCGGSSSLHLERESDCDSMK</sequence>
<accession>A0AAE1BIP3</accession>
<protein>
    <submittedName>
        <fullName evidence="2">Uncharacterized protein</fullName>
    </submittedName>
</protein>
<evidence type="ECO:0000313" key="3">
    <source>
        <dbReference type="Proteomes" id="UP001286313"/>
    </source>
</evidence>
<evidence type="ECO:0000313" key="2">
    <source>
        <dbReference type="EMBL" id="KAK3851238.1"/>
    </source>
</evidence>
<comment type="caution">
    <text evidence="2">The sequence shown here is derived from an EMBL/GenBank/DDBJ whole genome shotgun (WGS) entry which is preliminary data.</text>
</comment>
<organism evidence="2 3">
    <name type="scientific">Petrolisthes cinctipes</name>
    <name type="common">Flat porcelain crab</name>
    <dbReference type="NCBI Taxonomy" id="88211"/>
    <lineage>
        <taxon>Eukaryota</taxon>
        <taxon>Metazoa</taxon>
        <taxon>Ecdysozoa</taxon>
        <taxon>Arthropoda</taxon>
        <taxon>Crustacea</taxon>
        <taxon>Multicrustacea</taxon>
        <taxon>Malacostraca</taxon>
        <taxon>Eumalacostraca</taxon>
        <taxon>Eucarida</taxon>
        <taxon>Decapoda</taxon>
        <taxon>Pleocyemata</taxon>
        <taxon>Anomura</taxon>
        <taxon>Galatheoidea</taxon>
        <taxon>Porcellanidae</taxon>
        <taxon>Petrolisthes</taxon>
    </lineage>
</organism>
<dbReference type="AlphaFoldDB" id="A0AAE1BIP3"/>
<keyword evidence="3" id="KW-1185">Reference proteome</keyword>
<evidence type="ECO:0000256" key="1">
    <source>
        <dbReference type="SAM" id="MobiDB-lite"/>
    </source>
</evidence>
<dbReference type="EMBL" id="JAWQEG010007985">
    <property type="protein sequence ID" value="KAK3851238.1"/>
    <property type="molecule type" value="Genomic_DNA"/>
</dbReference>